<dbReference type="AlphaFoldDB" id="A0AAE0NQ30"/>
<reference evidence="8" key="1">
    <citation type="journal article" date="2023" name="Mol. Phylogenet. Evol.">
        <title>Genome-scale phylogeny and comparative genomics of the fungal order Sordariales.</title>
        <authorList>
            <person name="Hensen N."/>
            <person name="Bonometti L."/>
            <person name="Westerberg I."/>
            <person name="Brannstrom I.O."/>
            <person name="Guillou S."/>
            <person name="Cros-Aarteil S."/>
            <person name="Calhoun S."/>
            <person name="Haridas S."/>
            <person name="Kuo A."/>
            <person name="Mondo S."/>
            <person name="Pangilinan J."/>
            <person name="Riley R."/>
            <person name="LaButti K."/>
            <person name="Andreopoulos B."/>
            <person name="Lipzen A."/>
            <person name="Chen C."/>
            <person name="Yan M."/>
            <person name="Daum C."/>
            <person name="Ng V."/>
            <person name="Clum A."/>
            <person name="Steindorff A."/>
            <person name="Ohm R.A."/>
            <person name="Martin F."/>
            <person name="Silar P."/>
            <person name="Natvig D.O."/>
            <person name="Lalanne C."/>
            <person name="Gautier V."/>
            <person name="Ament-Velasquez S.L."/>
            <person name="Kruys A."/>
            <person name="Hutchinson M.I."/>
            <person name="Powell A.J."/>
            <person name="Barry K."/>
            <person name="Miller A.N."/>
            <person name="Grigoriev I.V."/>
            <person name="Debuchy R."/>
            <person name="Gladieux P."/>
            <person name="Hiltunen Thoren M."/>
            <person name="Johannesson H."/>
        </authorList>
    </citation>
    <scope>NUCLEOTIDE SEQUENCE</scope>
    <source>
        <strain evidence="8">CBS 232.78</strain>
    </source>
</reference>
<proteinExistence type="predicted"/>
<dbReference type="Proteomes" id="UP001285441">
    <property type="component" value="Unassembled WGS sequence"/>
</dbReference>
<dbReference type="InterPro" id="IPR050329">
    <property type="entry name" value="GLI_C2H2-zinc-finger"/>
</dbReference>
<organism evidence="8 9">
    <name type="scientific">Podospora didyma</name>
    <dbReference type="NCBI Taxonomy" id="330526"/>
    <lineage>
        <taxon>Eukaryota</taxon>
        <taxon>Fungi</taxon>
        <taxon>Dikarya</taxon>
        <taxon>Ascomycota</taxon>
        <taxon>Pezizomycotina</taxon>
        <taxon>Sordariomycetes</taxon>
        <taxon>Sordariomycetidae</taxon>
        <taxon>Sordariales</taxon>
        <taxon>Podosporaceae</taxon>
        <taxon>Podospora</taxon>
    </lineage>
</organism>
<comment type="caution">
    <text evidence="8">The sequence shown here is derived from an EMBL/GenBank/DDBJ whole genome shotgun (WGS) entry which is preliminary data.</text>
</comment>
<dbReference type="GO" id="GO:0008270">
    <property type="term" value="F:zinc ion binding"/>
    <property type="evidence" value="ECO:0007669"/>
    <property type="project" value="UniProtKB-KW"/>
</dbReference>
<feature type="region of interest" description="Disordered" evidence="6">
    <location>
        <begin position="153"/>
        <end position="192"/>
    </location>
</feature>
<keyword evidence="2" id="KW-0677">Repeat</keyword>
<dbReference type="GO" id="GO:0000981">
    <property type="term" value="F:DNA-binding transcription factor activity, RNA polymerase II-specific"/>
    <property type="evidence" value="ECO:0007669"/>
    <property type="project" value="TreeGrafter"/>
</dbReference>
<gene>
    <name evidence="8" type="ORF">B0H63DRAFT_473191</name>
</gene>
<dbReference type="InterPro" id="IPR013087">
    <property type="entry name" value="Znf_C2H2_type"/>
</dbReference>
<dbReference type="PROSITE" id="PS50157">
    <property type="entry name" value="ZINC_FINGER_C2H2_2"/>
    <property type="match status" value="2"/>
</dbReference>
<evidence type="ECO:0000313" key="9">
    <source>
        <dbReference type="Proteomes" id="UP001285441"/>
    </source>
</evidence>
<sequence length="288" mass="32252">MDDDSSYMFQGESINDRDSVAKFVCHKEFDHPPSSSSCQARPEACSPLIPIINHNIRDYHVGGIDIFGWHTLFLSGLLAVVGDDAEHLLSGLHGNERRALEQPEFNVTPNNITGQTFSQARDLFPTQESLRLFDLSDLGLFLFPDITKAKTSTPLEDARGTQSEGSSRTVEHSVHPGRHHTPSLSAGSDSGTSAATITPELNCDKCGRACRDLKALSQHRRCHLKTHQCKAKGCDIRFSTRRDLARHEFAIHKKWKDVPICPYCKKMKGRPDNLKRHMKFFCSARKKG</sequence>
<accession>A0AAE0NQ30</accession>
<evidence type="ECO:0000256" key="5">
    <source>
        <dbReference type="PROSITE-ProRule" id="PRU00042"/>
    </source>
</evidence>
<feature type="domain" description="C2H2-type" evidence="7">
    <location>
        <begin position="201"/>
        <end position="228"/>
    </location>
</feature>
<evidence type="ECO:0000256" key="2">
    <source>
        <dbReference type="ARBA" id="ARBA00022737"/>
    </source>
</evidence>
<feature type="domain" description="C2H2-type" evidence="7">
    <location>
        <begin position="227"/>
        <end position="257"/>
    </location>
</feature>
<dbReference type="PROSITE" id="PS00028">
    <property type="entry name" value="ZINC_FINGER_C2H2_1"/>
    <property type="match status" value="2"/>
</dbReference>
<dbReference type="GO" id="GO:0000978">
    <property type="term" value="F:RNA polymerase II cis-regulatory region sequence-specific DNA binding"/>
    <property type="evidence" value="ECO:0007669"/>
    <property type="project" value="TreeGrafter"/>
</dbReference>
<name>A0AAE0NQ30_9PEZI</name>
<evidence type="ECO:0000256" key="1">
    <source>
        <dbReference type="ARBA" id="ARBA00022723"/>
    </source>
</evidence>
<keyword evidence="9" id="KW-1185">Reference proteome</keyword>
<evidence type="ECO:0000256" key="6">
    <source>
        <dbReference type="SAM" id="MobiDB-lite"/>
    </source>
</evidence>
<dbReference type="InterPro" id="IPR036236">
    <property type="entry name" value="Znf_C2H2_sf"/>
</dbReference>
<evidence type="ECO:0000256" key="4">
    <source>
        <dbReference type="ARBA" id="ARBA00022833"/>
    </source>
</evidence>
<protein>
    <recommendedName>
        <fullName evidence="7">C2H2-type domain-containing protein</fullName>
    </recommendedName>
</protein>
<feature type="compositionally biased region" description="Low complexity" evidence="6">
    <location>
        <begin position="183"/>
        <end position="192"/>
    </location>
</feature>
<dbReference type="SMART" id="SM00355">
    <property type="entry name" value="ZnF_C2H2"/>
    <property type="match status" value="3"/>
</dbReference>
<keyword evidence="1" id="KW-0479">Metal-binding</keyword>
<feature type="compositionally biased region" description="Polar residues" evidence="6">
    <location>
        <begin position="153"/>
        <end position="168"/>
    </location>
</feature>
<keyword evidence="4" id="KW-0862">Zinc</keyword>
<dbReference type="GO" id="GO:0005634">
    <property type="term" value="C:nucleus"/>
    <property type="evidence" value="ECO:0007669"/>
    <property type="project" value="UniProtKB-ARBA"/>
</dbReference>
<dbReference type="Gene3D" id="3.30.160.60">
    <property type="entry name" value="Classic Zinc Finger"/>
    <property type="match status" value="1"/>
</dbReference>
<evidence type="ECO:0000259" key="7">
    <source>
        <dbReference type="PROSITE" id="PS50157"/>
    </source>
</evidence>
<keyword evidence="3 5" id="KW-0863">Zinc-finger</keyword>
<evidence type="ECO:0000256" key="3">
    <source>
        <dbReference type="ARBA" id="ARBA00022771"/>
    </source>
</evidence>
<dbReference type="PANTHER" id="PTHR19818">
    <property type="entry name" value="ZINC FINGER PROTEIN ZIC AND GLI"/>
    <property type="match status" value="1"/>
</dbReference>
<dbReference type="GO" id="GO:0045944">
    <property type="term" value="P:positive regulation of transcription by RNA polymerase II"/>
    <property type="evidence" value="ECO:0007669"/>
    <property type="project" value="UniProtKB-ARBA"/>
</dbReference>
<dbReference type="EMBL" id="JAULSW010000004">
    <property type="protein sequence ID" value="KAK3385579.1"/>
    <property type="molecule type" value="Genomic_DNA"/>
</dbReference>
<dbReference type="SUPFAM" id="SSF57667">
    <property type="entry name" value="beta-beta-alpha zinc fingers"/>
    <property type="match status" value="1"/>
</dbReference>
<evidence type="ECO:0000313" key="8">
    <source>
        <dbReference type="EMBL" id="KAK3385579.1"/>
    </source>
</evidence>
<dbReference type="PANTHER" id="PTHR19818:SF139">
    <property type="entry name" value="PAIR-RULE PROTEIN ODD-PAIRED"/>
    <property type="match status" value="1"/>
</dbReference>
<reference evidence="8" key="2">
    <citation type="submission" date="2023-06" db="EMBL/GenBank/DDBJ databases">
        <authorList>
            <consortium name="Lawrence Berkeley National Laboratory"/>
            <person name="Haridas S."/>
            <person name="Hensen N."/>
            <person name="Bonometti L."/>
            <person name="Westerberg I."/>
            <person name="Brannstrom I.O."/>
            <person name="Guillou S."/>
            <person name="Cros-Aarteil S."/>
            <person name="Calhoun S."/>
            <person name="Kuo A."/>
            <person name="Mondo S."/>
            <person name="Pangilinan J."/>
            <person name="Riley R."/>
            <person name="LaButti K."/>
            <person name="Andreopoulos B."/>
            <person name="Lipzen A."/>
            <person name="Chen C."/>
            <person name="Yanf M."/>
            <person name="Daum C."/>
            <person name="Ng V."/>
            <person name="Clum A."/>
            <person name="Steindorff A."/>
            <person name="Ohm R."/>
            <person name="Martin F."/>
            <person name="Silar P."/>
            <person name="Natvig D."/>
            <person name="Lalanne C."/>
            <person name="Gautier V."/>
            <person name="Ament-velasquez S.L."/>
            <person name="Kruys A."/>
            <person name="Hutchinson M.I."/>
            <person name="Powell A.J."/>
            <person name="Barry K."/>
            <person name="Miller A.N."/>
            <person name="Grigoriev I.V."/>
            <person name="Debuchy R."/>
            <person name="Gladieux P."/>
            <person name="Thoren M.H."/>
            <person name="Johannesson H."/>
        </authorList>
    </citation>
    <scope>NUCLEOTIDE SEQUENCE</scope>
    <source>
        <strain evidence="8">CBS 232.78</strain>
    </source>
</reference>